<dbReference type="InterPro" id="IPR015915">
    <property type="entry name" value="Kelch-typ_b-propeller"/>
</dbReference>
<sequence length="537" mass="60006">MQTSTVLNGNVNLMPVSDAQFCLIGQRVTCSYVSPPPGGAPVVLTITVFNSFTDSDLRVQCVQDNANICTAEPADQAEKLPKLPGLAPINQPDDSDQLESELTQELITTLAPNTEFLAFQHDISIRRKRNNCRSCTLRGTNFFNDDIDHGKKGTAMAVMAYNPETRCNEAQIVCIGSENAMTRIGTLRAYSSFKELLENKRLCDIIILSEDKRIPAHKKHFIAVSQSEEFVQLDINEVTQILEKDELYIDSEKDVLEAAIRWIRFDEANRKDYSARLLSCVRLPLLKPSFISDEVASHPLFKPNLACRDLVDEAKDYHLMPDRRASFKSFRTKSRQCPDIPGLIFAVGGFAKSPEAEALSSVEMYDPLTRKWSSVEKMPTTRSRVGVAVCQKELYAIGGYNGLERLKTVEVFDYSNKSWRMVVEFEFLVLGGHDGSSIFNSVERFSLVKGEWESFPPMISKRCRLGATAFRGKLYVCGGYDGTNNLSTVEMYKAESDSWNFAPSLSDHEGGIAVAVLPIPPQLLSSTEYSNLGYCKK</sequence>
<dbReference type="FunFam" id="1.25.40.420:FF:000001">
    <property type="entry name" value="Kelch-like family member 12"/>
    <property type="match status" value="1"/>
</dbReference>
<dbReference type="OrthoDB" id="20684at2759"/>
<evidence type="ECO:0000256" key="2">
    <source>
        <dbReference type="ARBA" id="ARBA00022737"/>
    </source>
</evidence>
<dbReference type="Gene3D" id="1.25.40.420">
    <property type="match status" value="1"/>
</dbReference>
<keyword evidence="1" id="KW-0880">Kelch repeat</keyword>
<dbReference type="InterPro" id="IPR011043">
    <property type="entry name" value="Gal_Oxase/kelch_b-propeller"/>
</dbReference>
<evidence type="ECO:0000256" key="1">
    <source>
        <dbReference type="ARBA" id="ARBA00022441"/>
    </source>
</evidence>
<dbReference type="InterPro" id="IPR006652">
    <property type="entry name" value="Kelch_1"/>
</dbReference>
<dbReference type="STRING" id="2018661.A0A2A2JC11"/>
<dbReference type="SMART" id="SM00875">
    <property type="entry name" value="BACK"/>
    <property type="match status" value="1"/>
</dbReference>
<keyword evidence="2" id="KW-0677">Repeat</keyword>
<dbReference type="PANTHER" id="PTHR45632">
    <property type="entry name" value="LD33804P"/>
    <property type="match status" value="1"/>
</dbReference>
<name>A0A2A2JC11_9BILA</name>
<dbReference type="AlphaFoldDB" id="A0A2A2JC11"/>
<reference evidence="4 5" key="1">
    <citation type="journal article" date="2017" name="Curr. Biol.">
        <title>Genome architecture and evolution of a unichromosomal asexual nematode.</title>
        <authorList>
            <person name="Fradin H."/>
            <person name="Zegar C."/>
            <person name="Gutwein M."/>
            <person name="Lucas J."/>
            <person name="Kovtun M."/>
            <person name="Corcoran D."/>
            <person name="Baugh L.R."/>
            <person name="Kiontke K."/>
            <person name="Gunsalus K."/>
            <person name="Fitch D.H."/>
            <person name="Piano F."/>
        </authorList>
    </citation>
    <scope>NUCLEOTIDE SEQUENCE [LARGE SCALE GENOMIC DNA]</scope>
    <source>
        <strain evidence="4">PF1309</strain>
    </source>
</reference>
<keyword evidence="5" id="KW-1185">Reference proteome</keyword>
<dbReference type="SMART" id="SM00612">
    <property type="entry name" value="Kelch"/>
    <property type="match status" value="4"/>
</dbReference>
<protein>
    <recommendedName>
        <fullName evidence="3">BACK domain-containing protein</fullName>
    </recommendedName>
</protein>
<proteinExistence type="predicted"/>
<dbReference type="SUPFAM" id="SSF50965">
    <property type="entry name" value="Galactose oxidase, central domain"/>
    <property type="match status" value="1"/>
</dbReference>
<evidence type="ECO:0000259" key="3">
    <source>
        <dbReference type="SMART" id="SM00875"/>
    </source>
</evidence>
<accession>A0A2A2JC11</accession>
<evidence type="ECO:0000313" key="4">
    <source>
        <dbReference type="EMBL" id="PAV59310.1"/>
    </source>
</evidence>
<dbReference type="PANTHER" id="PTHR45632:SF3">
    <property type="entry name" value="KELCH-LIKE PROTEIN 32"/>
    <property type="match status" value="1"/>
</dbReference>
<evidence type="ECO:0000313" key="5">
    <source>
        <dbReference type="Proteomes" id="UP000218231"/>
    </source>
</evidence>
<dbReference type="Pfam" id="PF01344">
    <property type="entry name" value="Kelch_1"/>
    <property type="match status" value="4"/>
</dbReference>
<feature type="domain" description="BACK" evidence="3">
    <location>
        <begin position="202"/>
        <end position="296"/>
    </location>
</feature>
<gene>
    <name evidence="4" type="ORF">WR25_15652</name>
</gene>
<dbReference type="Proteomes" id="UP000218231">
    <property type="component" value="Unassembled WGS sequence"/>
</dbReference>
<dbReference type="EMBL" id="LIAE01010531">
    <property type="protein sequence ID" value="PAV59310.1"/>
    <property type="molecule type" value="Genomic_DNA"/>
</dbReference>
<dbReference type="InterPro" id="IPR011705">
    <property type="entry name" value="BACK"/>
</dbReference>
<dbReference type="Gene3D" id="2.120.10.80">
    <property type="entry name" value="Kelch-type beta propeller"/>
    <property type="match status" value="2"/>
</dbReference>
<comment type="caution">
    <text evidence="4">The sequence shown here is derived from an EMBL/GenBank/DDBJ whole genome shotgun (WGS) entry which is preliminary data.</text>
</comment>
<organism evidence="4 5">
    <name type="scientific">Diploscapter pachys</name>
    <dbReference type="NCBI Taxonomy" id="2018661"/>
    <lineage>
        <taxon>Eukaryota</taxon>
        <taxon>Metazoa</taxon>
        <taxon>Ecdysozoa</taxon>
        <taxon>Nematoda</taxon>
        <taxon>Chromadorea</taxon>
        <taxon>Rhabditida</taxon>
        <taxon>Rhabditina</taxon>
        <taxon>Rhabditomorpha</taxon>
        <taxon>Rhabditoidea</taxon>
        <taxon>Rhabditidae</taxon>
        <taxon>Diploscapter</taxon>
    </lineage>
</organism>
<dbReference type="Pfam" id="PF07707">
    <property type="entry name" value="BACK"/>
    <property type="match status" value="1"/>
</dbReference>